<dbReference type="PANTHER" id="PTHR30419">
    <property type="entry name" value="HTH-TYPE TRANSCRIPTIONAL REGULATOR YBHD"/>
    <property type="match status" value="1"/>
</dbReference>
<evidence type="ECO:0000313" key="6">
    <source>
        <dbReference type="EMBL" id="GBQ21951.1"/>
    </source>
</evidence>
<accession>A0ABQ0P5C4</accession>
<comment type="similarity">
    <text evidence="1">Belongs to the LysR transcriptional regulatory family.</text>
</comment>
<dbReference type="Pfam" id="PF03466">
    <property type="entry name" value="LysR_substrate"/>
    <property type="match status" value="1"/>
</dbReference>
<dbReference type="InterPro" id="IPR036388">
    <property type="entry name" value="WH-like_DNA-bd_sf"/>
</dbReference>
<dbReference type="Proteomes" id="UP001060895">
    <property type="component" value="Unassembled WGS sequence"/>
</dbReference>
<reference evidence="6" key="1">
    <citation type="submission" date="2013-04" db="EMBL/GenBank/DDBJ databases">
        <title>The genome sequencing project of 58 acetic acid bacteria.</title>
        <authorList>
            <person name="Okamoto-Kainuma A."/>
            <person name="Ishikawa M."/>
            <person name="Umino S."/>
            <person name="Koizumi Y."/>
            <person name="Shiwa Y."/>
            <person name="Yoshikawa H."/>
            <person name="Matsutani M."/>
            <person name="Matsushita K."/>
        </authorList>
    </citation>
    <scope>NUCLEOTIDE SEQUENCE</scope>
    <source>
        <strain evidence="6">DSM 12717</strain>
    </source>
</reference>
<dbReference type="PRINTS" id="PR00039">
    <property type="entry name" value="HTHLYSR"/>
</dbReference>
<evidence type="ECO:0000259" key="5">
    <source>
        <dbReference type="PROSITE" id="PS50931"/>
    </source>
</evidence>
<proteinExistence type="inferred from homology"/>
<keyword evidence="3" id="KW-0238">DNA-binding</keyword>
<dbReference type="SUPFAM" id="SSF53850">
    <property type="entry name" value="Periplasmic binding protein-like II"/>
    <property type="match status" value="1"/>
</dbReference>
<name>A0ABQ0P5C4_9PROT</name>
<dbReference type="InterPro" id="IPR005119">
    <property type="entry name" value="LysR_subst-bd"/>
</dbReference>
<keyword evidence="7" id="KW-1185">Reference proteome</keyword>
<keyword evidence="4" id="KW-0804">Transcription</keyword>
<dbReference type="InterPro" id="IPR050950">
    <property type="entry name" value="HTH-type_LysR_regulators"/>
</dbReference>
<dbReference type="InterPro" id="IPR000847">
    <property type="entry name" value="LysR_HTH_N"/>
</dbReference>
<feature type="domain" description="HTH lysR-type" evidence="5">
    <location>
        <begin position="25"/>
        <end position="80"/>
    </location>
</feature>
<evidence type="ECO:0000256" key="4">
    <source>
        <dbReference type="ARBA" id="ARBA00023163"/>
    </source>
</evidence>
<dbReference type="InterPro" id="IPR036390">
    <property type="entry name" value="WH_DNA-bd_sf"/>
</dbReference>
<dbReference type="CDD" id="cd05466">
    <property type="entry name" value="PBP2_LTTR_substrate"/>
    <property type="match status" value="1"/>
</dbReference>
<sequence>MLAGVRIFREEVGRCEAGRAGGVFLRQLTYLVALDRFRHFSRAAEHCGVSQPALSAAIRQLEHELGVTIVRRRQRVLGLTPEGERVLAWARQSLAALDGLRQEADFAHEVAGGSLAIGVMPPAQQLAPLLMESLRAAIPALHLELTVAAHDDVLRGLSEQRFGLGIVYLDQLPAGGPFEAHELYVEQQVLVGGPGIALPGRARCSWRDAAGLPLCLLDRSMRSRQVIDRCFAEAGGQPDVRFETNALELLHAELRVGRLASILPVAALPSRTGGVPFQFRRLDPSPTPAVGLARVRQPMTSALMARCWHVARGLVLTDVLRV</sequence>
<dbReference type="Pfam" id="PF00126">
    <property type="entry name" value="HTH_1"/>
    <property type="match status" value="1"/>
</dbReference>
<dbReference type="SUPFAM" id="SSF46785">
    <property type="entry name" value="Winged helix' DNA-binding domain"/>
    <property type="match status" value="1"/>
</dbReference>
<organism evidence="6 7">
    <name type="scientific">Gluconacetobacter sacchari DSM 12717</name>
    <dbReference type="NCBI Taxonomy" id="1307940"/>
    <lineage>
        <taxon>Bacteria</taxon>
        <taxon>Pseudomonadati</taxon>
        <taxon>Pseudomonadota</taxon>
        <taxon>Alphaproteobacteria</taxon>
        <taxon>Acetobacterales</taxon>
        <taxon>Acetobacteraceae</taxon>
        <taxon>Gluconacetobacter</taxon>
    </lineage>
</organism>
<keyword evidence="2" id="KW-0805">Transcription regulation</keyword>
<dbReference type="Gene3D" id="1.10.10.10">
    <property type="entry name" value="Winged helix-like DNA-binding domain superfamily/Winged helix DNA-binding domain"/>
    <property type="match status" value="1"/>
</dbReference>
<evidence type="ECO:0000256" key="3">
    <source>
        <dbReference type="ARBA" id="ARBA00023125"/>
    </source>
</evidence>
<evidence type="ECO:0000313" key="7">
    <source>
        <dbReference type="Proteomes" id="UP001060895"/>
    </source>
</evidence>
<gene>
    <name evidence="6" type="ORF">AA12717_1045</name>
</gene>
<comment type="caution">
    <text evidence="6">The sequence shown here is derived from an EMBL/GenBank/DDBJ whole genome shotgun (WGS) entry which is preliminary data.</text>
</comment>
<protein>
    <submittedName>
        <fullName evidence="6">LysR family transcriptional regulator</fullName>
    </submittedName>
</protein>
<dbReference type="PANTHER" id="PTHR30419:SF31">
    <property type="entry name" value="BLR3139 PROTEIN"/>
    <property type="match status" value="1"/>
</dbReference>
<evidence type="ECO:0000256" key="2">
    <source>
        <dbReference type="ARBA" id="ARBA00023015"/>
    </source>
</evidence>
<dbReference type="EMBL" id="BAQP01000043">
    <property type="protein sequence ID" value="GBQ21951.1"/>
    <property type="molecule type" value="Genomic_DNA"/>
</dbReference>
<dbReference type="Gene3D" id="3.40.190.290">
    <property type="match status" value="1"/>
</dbReference>
<dbReference type="PROSITE" id="PS50931">
    <property type="entry name" value="HTH_LYSR"/>
    <property type="match status" value="1"/>
</dbReference>
<evidence type="ECO:0000256" key="1">
    <source>
        <dbReference type="ARBA" id="ARBA00009437"/>
    </source>
</evidence>